<comment type="catalytic activity">
    <reaction evidence="8">
        <text>tungstate(in) + ATP + H2O = tungstate(out) + ADP + phosphate + H(+)</text>
        <dbReference type="Rhea" id="RHEA:35027"/>
        <dbReference type="ChEBI" id="CHEBI:15377"/>
        <dbReference type="ChEBI" id="CHEBI:15378"/>
        <dbReference type="ChEBI" id="CHEBI:30616"/>
        <dbReference type="ChEBI" id="CHEBI:43474"/>
        <dbReference type="ChEBI" id="CHEBI:46502"/>
        <dbReference type="ChEBI" id="CHEBI:456216"/>
        <dbReference type="EC" id="7.3.2.6"/>
    </reaction>
</comment>
<comment type="subunit">
    <text evidence="5">The complex is composed of two ATP-binding proteins (WtpC), two transmembrane proteins (WtpB) and a solute-binding protein (WtpA).</text>
</comment>
<dbReference type="GO" id="GO:0016887">
    <property type="term" value="F:ATP hydrolysis activity"/>
    <property type="evidence" value="ECO:0007669"/>
    <property type="project" value="InterPro"/>
</dbReference>
<dbReference type="AlphaFoldDB" id="E1QPM5"/>
<organism evidence="10 11">
    <name type="scientific">Vulcanisaeta distributa (strain DSM 14429 / JCM 11212 / NBRC 100878 / IC-017)</name>
    <dbReference type="NCBI Taxonomy" id="572478"/>
    <lineage>
        <taxon>Archaea</taxon>
        <taxon>Thermoproteota</taxon>
        <taxon>Thermoprotei</taxon>
        <taxon>Thermoproteales</taxon>
        <taxon>Thermoproteaceae</taxon>
        <taxon>Vulcanisaeta</taxon>
    </lineage>
</organism>
<reference evidence="10 11" key="1">
    <citation type="journal article" date="2010" name="Stand. Genomic Sci.">
        <title>Complete genome sequence of Vulcanisaeta distributa type strain (IC-017).</title>
        <authorList>
            <person name="Mavromatis K."/>
            <person name="Sikorski J."/>
            <person name="Pabst E."/>
            <person name="Teshima H."/>
            <person name="Lapidus A."/>
            <person name="Lucas S."/>
            <person name="Nolan M."/>
            <person name="Glavina Del Rio T."/>
            <person name="Cheng J.F."/>
            <person name="Bruce D."/>
            <person name="Goodwin L."/>
            <person name="Pitluck S."/>
            <person name="Liolios K."/>
            <person name="Ivanova N."/>
            <person name="Mikhailova N."/>
            <person name="Pati A."/>
            <person name="Chen A."/>
            <person name="Palaniappan K."/>
            <person name="Land M."/>
            <person name="Hauser L."/>
            <person name="Chang Y.J."/>
            <person name="Jeffries C.D."/>
            <person name="Rohde M."/>
            <person name="Spring S."/>
            <person name="Goker M."/>
            <person name="Wirth R."/>
            <person name="Woyke T."/>
            <person name="Bristow J."/>
            <person name="Eisen J.A."/>
            <person name="Markowitz V."/>
            <person name="Hugenholtz P."/>
            <person name="Klenk H.P."/>
            <person name="Kyrpides N.C."/>
        </authorList>
    </citation>
    <scope>NUCLEOTIDE SEQUENCE [LARGE SCALE GENOMIC DNA]</scope>
    <source>
        <strain evidence="11">DSM 14429 / JCM 11212 / NBRC 100878 / IC-017</strain>
    </source>
</reference>
<dbReference type="InterPro" id="IPR027417">
    <property type="entry name" value="P-loop_NTPase"/>
</dbReference>
<evidence type="ECO:0000256" key="4">
    <source>
        <dbReference type="ARBA" id="ARBA00038307"/>
    </source>
</evidence>
<sequence length="352" mass="39348">MPGMVELRNVVVRLRYFTLGPINTVFERETYNVILGPTGSGKSTLLKTIAGIYKVSEGNVVIDGIDVSKEPPETRNVSYVPQGYAIFDHMTVYENIEYGLRFKGIPKPERRRLIIEIAKDLGIDYLLNRRAVNLSGGEQQRVALARALVIKPKVLLLDEPLSMLDRETRDRIILMLRELPKKYGITVVHVTHDWDEAYSLADKVYIMNEGKVLEEGDPEQVFNKPRSVFTARFLGFQNIIRGSAKGNLVVLNGEVKLSINGEADGEVYVCIRPEWIKVMVDNGVGLEGHNVLRGIVDEVIRSRIGYQLLVSVGRGLVLTALSATAFKPGDRVLLIIPSENVHVIKSNETVKV</sequence>
<dbReference type="SUPFAM" id="SSF50331">
    <property type="entry name" value="MOP-like"/>
    <property type="match status" value="1"/>
</dbReference>
<feature type="domain" description="ABC transporter" evidence="9">
    <location>
        <begin position="2"/>
        <end position="234"/>
    </location>
</feature>
<dbReference type="HOGENOM" id="CLU_000604_1_1_2"/>
<dbReference type="eggNOG" id="arCOG00175">
    <property type="taxonomic scope" value="Archaea"/>
</dbReference>
<evidence type="ECO:0000313" key="11">
    <source>
        <dbReference type="Proteomes" id="UP000006681"/>
    </source>
</evidence>
<protein>
    <recommendedName>
        <fullName evidence="7">Molybdate/tungstate import ATP-binding protein WtpC</fullName>
        <ecNumber evidence="6">7.3.2.6</ecNumber>
    </recommendedName>
</protein>
<keyword evidence="3" id="KW-0067">ATP-binding</keyword>
<dbReference type="EC" id="7.3.2.6" evidence="6"/>
<evidence type="ECO:0000256" key="6">
    <source>
        <dbReference type="ARBA" id="ARBA00039025"/>
    </source>
</evidence>
<dbReference type="Proteomes" id="UP000006681">
    <property type="component" value="Chromosome"/>
</dbReference>
<dbReference type="SUPFAM" id="SSF52540">
    <property type="entry name" value="P-loop containing nucleoside triphosphate hydrolases"/>
    <property type="match status" value="1"/>
</dbReference>
<dbReference type="SMART" id="SM00382">
    <property type="entry name" value="AAA"/>
    <property type="match status" value="1"/>
</dbReference>
<dbReference type="PROSITE" id="PS00211">
    <property type="entry name" value="ABC_TRANSPORTER_1"/>
    <property type="match status" value="1"/>
</dbReference>
<evidence type="ECO:0000256" key="1">
    <source>
        <dbReference type="ARBA" id="ARBA00022448"/>
    </source>
</evidence>
<gene>
    <name evidence="10" type="ordered locus">Vdis_0931</name>
</gene>
<dbReference type="RefSeq" id="WP_013336046.1">
    <property type="nucleotide sequence ID" value="NC_014537.1"/>
</dbReference>
<dbReference type="InterPro" id="IPR050093">
    <property type="entry name" value="ABC_SmlMolc_Importer"/>
</dbReference>
<dbReference type="GO" id="GO:1901238">
    <property type="term" value="F:ABC-type tungstate transporter activity"/>
    <property type="evidence" value="ECO:0007669"/>
    <property type="project" value="UniProtKB-EC"/>
</dbReference>
<dbReference type="InterPro" id="IPR003439">
    <property type="entry name" value="ABC_transporter-like_ATP-bd"/>
</dbReference>
<dbReference type="InterPro" id="IPR017871">
    <property type="entry name" value="ABC_transporter-like_CS"/>
</dbReference>
<reference evidence="11" key="2">
    <citation type="journal article" date="2010" name="Stand. Genomic Sci.">
        <title>Complete genome sequence of Vulcanisaeta distributa type strain (IC-017T).</title>
        <authorList>
            <person name="Mavromatis K."/>
            <person name="Sikorski J."/>
            <person name="Pabst E."/>
            <person name="Teshima H."/>
            <person name="Lapidus A."/>
            <person name="Lucas S."/>
            <person name="Nolan M."/>
            <person name="Glavina Del Rio T."/>
            <person name="Cheng J."/>
            <person name="Bruce D."/>
            <person name="Goodwin L."/>
            <person name="Pitluck S."/>
            <person name="Liolios K."/>
            <person name="Ivanova N."/>
            <person name="Mikhailova N."/>
            <person name="Pati A."/>
            <person name="Chen A."/>
            <person name="Palaniappan K."/>
            <person name="Land M."/>
            <person name="Hauser L."/>
            <person name="Chang Y."/>
            <person name="Jeffries C."/>
            <person name="Rohde M."/>
            <person name="Spring S."/>
            <person name="Goker M."/>
            <person name="Wirth R."/>
            <person name="Woyke T."/>
            <person name="Bristow J."/>
            <person name="Eisen J."/>
            <person name="Markowitz V."/>
            <person name="Hugenholtz P."/>
            <person name="Klenk H."/>
            <person name="Kyrpides N."/>
        </authorList>
    </citation>
    <scope>NUCLEOTIDE SEQUENCE [LARGE SCALE GENOMIC DNA]</scope>
    <source>
        <strain evidence="11">DSM 14429 / JCM 11212 / NBRC 100878 / IC-017</strain>
    </source>
</reference>
<evidence type="ECO:0000313" key="10">
    <source>
        <dbReference type="EMBL" id="ADN50321.1"/>
    </source>
</evidence>
<evidence type="ECO:0000256" key="5">
    <source>
        <dbReference type="ARBA" id="ARBA00038781"/>
    </source>
</evidence>
<accession>E1QPM5</accession>
<dbReference type="STRING" id="572478.Vdis_0931"/>
<evidence type="ECO:0000256" key="7">
    <source>
        <dbReference type="ARBA" id="ARBA00041133"/>
    </source>
</evidence>
<keyword evidence="1" id="KW-0813">Transport</keyword>
<evidence type="ECO:0000256" key="2">
    <source>
        <dbReference type="ARBA" id="ARBA00022741"/>
    </source>
</evidence>
<evidence type="ECO:0000256" key="3">
    <source>
        <dbReference type="ARBA" id="ARBA00022840"/>
    </source>
</evidence>
<dbReference type="EMBL" id="CP002100">
    <property type="protein sequence ID" value="ADN50321.1"/>
    <property type="molecule type" value="Genomic_DNA"/>
</dbReference>
<dbReference type="PANTHER" id="PTHR42781">
    <property type="entry name" value="SPERMIDINE/PUTRESCINE IMPORT ATP-BINDING PROTEIN POTA"/>
    <property type="match status" value="1"/>
</dbReference>
<keyword evidence="2" id="KW-0547">Nucleotide-binding</keyword>
<dbReference type="KEGG" id="vdi:Vdis_0931"/>
<keyword evidence="11" id="KW-1185">Reference proteome</keyword>
<dbReference type="PROSITE" id="PS50893">
    <property type="entry name" value="ABC_TRANSPORTER_2"/>
    <property type="match status" value="1"/>
</dbReference>
<comment type="similarity">
    <text evidence="4">Belongs to the ABC transporter superfamily. Sulfate/tungstate importer (TC 3.A.1.6) family.</text>
</comment>
<dbReference type="Gene3D" id="3.40.50.300">
    <property type="entry name" value="P-loop containing nucleotide triphosphate hydrolases"/>
    <property type="match status" value="1"/>
</dbReference>
<dbReference type="GeneID" id="9751860"/>
<name>E1QPM5_VULDI</name>
<proteinExistence type="inferred from homology"/>
<dbReference type="Pfam" id="PF00005">
    <property type="entry name" value="ABC_tran"/>
    <property type="match status" value="1"/>
</dbReference>
<dbReference type="InterPro" id="IPR008995">
    <property type="entry name" value="Mo/tungstate-bd_C_term_dom"/>
</dbReference>
<dbReference type="InterPro" id="IPR003593">
    <property type="entry name" value="AAA+_ATPase"/>
</dbReference>
<evidence type="ECO:0000256" key="8">
    <source>
        <dbReference type="ARBA" id="ARBA00047936"/>
    </source>
</evidence>
<dbReference type="GO" id="GO:0005524">
    <property type="term" value="F:ATP binding"/>
    <property type="evidence" value="ECO:0007669"/>
    <property type="project" value="UniProtKB-KW"/>
</dbReference>
<evidence type="ECO:0000259" key="9">
    <source>
        <dbReference type="PROSITE" id="PS50893"/>
    </source>
</evidence>
<dbReference type="PANTHER" id="PTHR42781:SF4">
    <property type="entry name" value="SPERMIDINE_PUTRESCINE IMPORT ATP-BINDING PROTEIN POTA"/>
    <property type="match status" value="1"/>
</dbReference>